<evidence type="ECO:0000313" key="3">
    <source>
        <dbReference type="EMBL" id="ADU51167.1"/>
    </source>
</evidence>
<dbReference type="Proteomes" id="UP000008915">
    <property type="component" value="Chromosome"/>
</dbReference>
<sequence length="302" mass="31808">MFITLSRAGRAWFVGAVGLVAVLALGWLARPWERAGPDRPAPRWEAQPVRAVTGPGAAVVRAGEAAGPRVALTFDVLDGDTVVLQVLDVLAWRRVPATFFVTAAWARGHPELLRRMVGAGHEVGLRQPPQAAARWWPGSAAGAGGRGRPAWGEDAVPPGRDAGMPVAGPQPFQGVEELARLTGRPVRYVRPAAVGFLDERGPGSDGGARGDEAPGARPAGDLLPVLWSLDLQDWMNPGVDYVAYRARAARPGDILLLQASDFARQTPRAVPRVLEALAARGLEPVTLSHLLGGEPVAPPSGP</sequence>
<dbReference type="InterPro" id="IPR011330">
    <property type="entry name" value="Glyco_hydro/deAcase_b/a-brl"/>
</dbReference>
<evidence type="ECO:0000313" key="4">
    <source>
        <dbReference type="Proteomes" id="UP000008915"/>
    </source>
</evidence>
<dbReference type="SUPFAM" id="SSF88713">
    <property type="entry name" value="Glycoside hydrolase/deacetylase"/>
    <property type="match status" value="2"/>
</dbReference>
<dbReference type="EMBL" id="CP002344">
    <property type="protein sequence ID" value="ADU51167.1"/>
    <property type="molecule type" value="Genomic_DNA"/>
</dbReference>
<evidence type="ECO:0000259" key="2">
    <source>
        <dbReference type="PROSITE" id="PS51677"/>
    </source>
</evidence>
<gene>
    <name evidence="3" type="ordered locus">Tmar_1054</name>
</gene>
<proteinExistence type="predicted"/>
<dbReference type="CDD" id="cd10917">
    <property type="entry name" value="CE4_NodB_like_6s_7s"/>
    <property type="match status" value="1"/>
</dbReference>
<dbReference type="Pfam" id="PF01522">
    <property type="entry name" value="Polysacc_deac_1"/>
    <property type="match status" value="1"/>
</dbReference>
<dbReference type="PROSITE" id="PS51677">
    <property type="entry name" value="NODB"/>
    <property type="match status" value="1"/>
</dbReference>
<keyword evidence="4" id="KW-1185">Reference proteome</keyword>
<dbReference type="eggNOG" id="COG0726">
    <property type="taxonomic scope" value="Bacteria"/>
</dbReference>
<dbReference type="InterPro" id="IPR050248">
    <property type="entry name" value="Polysacc_deacetylase_ArnD"/>
</dbReference>
<dbReference type="PANTHER" id="PTHR10587">
    <property type="entry name" value="GLYCOSYL TRANSFERASE-RELATED"/>
    <property type="match status" value="1"/>
</dbReference>
<dbReference type="STRING" id="644966.Tmar_1054"/>
<dbReference type="GO" id="GO:0016810">
    <property type="term" value="F:hydrolase activity, acting on carbon-nitrogen (but not peptide) bonds"/>
    <property type="evidence" value="ECO:0007669"/>
    <property type="project" value="InterPro"/>
</dbReference>
<dbReference type="HOGENOM" id="CLU_921129_0_0_9"/>
<reference evidence="4" key="2">
    <citation type="journal article" date="2010" name="Stand. Genomic Sci.">
        <title>Complete genome sequence of Thermaerobacter marianensis type strain (7p75aT).</title>
        <authorList>
            <person name="Han C."/>
            <person name="Gu W."/>
            <person name="Zhang X."/>
            <person name="Lapidus A."/>
            <person name="Nolan M."/>
            <person name="Copeland A."/>
            <person name="Lucas S."/>
            <person name="Glavina Del Rio T."/>
            <person name="Tice H."/>
            <person name="Cheng J."/>
            <person name="Tapia R."/>
            <person name="Goodwin L."/>
            <person name="Pitluck S."/>
            <person name="Pagani I."/>
            <person name="Ivanova N."/>
            <person name="Mavromatis K."/>
            <person name="Mikhailova N."/>
            <person name="Pati A."/>
            <person name="Chen A."/>
            <person name="Palaniappan K."/>
            <person name="Land M."/>
            <person name="Hauser L."/>
            <person name="Chang Y."/>
            <person name="Jeffries C."/>
            <person name="Schneider S."/>
            <person name="Rohde M."/>
            <person name="Goker M."/>
            <person name="Pukall R."/>
            <person name="Woyke T."/>
            <person name="Bristow J."/>
            <person name="Eisen J."/>
            <person name="Markowitz V."/>
            <person name="Hugenholtz P."/>
            <person name="Kyrpides N."/>
            <person name="Klenk H."/>
            <person name="Detter J."/>
        </authorList>
    </citation>
    <scope>NUCLEOTIDE SEQUENCE [LARGE SCALE GENOMIC DNA]</scope>
    <source>
        <strain evidence="4">ATCC 700841 / DSM 12885 / JCM 10246 / 7p75a</strain>
    </source>
</reference>
<keyword evidence="1" id="KW-0812">Transmembrane</keyword>
<dbReference type="KEGG" id="tmr:Tmar_1054"/>
<name>E6SK26_THEM7</name>
<dbReference type="GO" id="GO:0005975">
    <property type="term" value="P:carbohydrate metabolic process"/>
    <property type="evidence" value="ECO:0007669"/>
    <property type="project" value="InterPro"/>
</dbReference>
<organism evidence="3 4">
    <name type="scientific">Thermaerobacter marianensis (strain ATCC 700841 / DSM 12885 / JCM 10246 / 7p75a)</name>
    <dbReference type="NCBI Taxonomy" id="644966"/>
    <lineage>
        <taxon>Bacteria</taxon>
        <taxon>Bacillati</taxon>
        <taxon>Bacillota</taxon>
        <taxon>Clostridia</taxon>
        <taxon>Eubacteriales</taxon>
        <taxon>Clostridiales Family XVII. Incertae Sedis</taxon>
        <taxon>Thermaerobacter</taxon>
    </lineage>
</organism>
<keyword evidence="1" id="KW-0472">Membrane</keyword>
<evidence type="ECO:0000256" key="1">
    <source>
        <dbReference type="SAM" id="Phobius"/>
    </source>
</evidence>
<dbReference type="OrthoDB" id="9806342at2"/>
<accession>E6SK26</accession>
<feature type="domain" description="NodB homology" evidence="2">
    <location>
        <begin position="68"/>
        <end position="285"/>
    </location>
</feature>
<reference evidence="3 4" key="1">
    <citation type="journal article" date="2010" name="Stand. Genomic Sci.">
        <title>Complete genome sequence of Thermaerobacter marianensis type strain (7p75a).</title>
        <authorList>
            <person name="Han C."/>
            <person name="Gu W."/>
            <person name="Zhang X."/>
            <person name="Lapidus A."/>
            <person name="Nolan M."/>
            <person name="Copeland A."/>
            <person name="Lucas S."/>
            <person name="Del Rio T.G."/>
            <person name="Tice H."/>
            <person name="Cheng J.F."/>
            <person name="Tapia R."/>
            <person name="Goodwin L."/>
            <person name="Pitluck S."/>
            <person name="Pagani I."/>
            <person name="Ivanova N."/>
            <person name="Mavromatis K."/>
            <person name="Mikhailova N."/>
            <person name="Pati A."/>
            <person name="Chen A."/>
            <person name="Palaniappan K."/>
            <person name="Land M."/>
            <person name="Hauser L."/>
            <person name="Chang Y.J."/>
            <person name="Jeffries C.D."/>
            <person name="Schneider S."/>
            <person name="Rohde M."/>
            <person name="Goker M."/>
            <person name="Pukall R."/>
            <person name="Woyke T."/>
            <person name="Bristow J."/>
            <person name="Eisen J.A."/>
            <person name="Markowitz V."/>
            <person name="Hugenholtz P."/>
            <person name="Kyrpides N.C."/>
            <person name="Klenk H.P."/>
            <person name="Detter J.C."/>
        </authorList>
    </citation>
    <scope>NUCLEOTIDE SEQUENCE [LARGE SCALE GENOMIC DNA]</scope>
    <source>
        <strain evidence="4">ATCC 700841 / DSM 12885 / JCM 10246 / 7p75a</strain>
    </source>
</reference>
<dbReference type="RefSeq" id="WP_013495472.1">
    <property type="nucleotide sequence ID" value="NC_014831.1"/>
</dbReference>
<protein>
    <submittedName>
        <fullName evidence="3">Polysaccharide deacetylase</fullName>
    </submittedName>
</protein>
<feature type="transmembrane region" description="Helical" evidence="1">
    <location>
        <begin position="12"/>
        <end position="29"/>
    </location>
</feature>
<dbReference type="Gene3D" id="3.20.20.370">
    <property type="entry name" value="Glycoside hydrolase/deacetylase"/>
    <property type="match status" value="2"/>
</dbReference>
<keyword evidence="1" id="KW-1133">Transmembrane helix</keyword>
<dbReference type="AlphaFoldDB" id="E6SK26"/>
<dbReference type="InterPro" id="IPR002509">
    <property type="entry name" value="NODB_dom"/>
</dbReference>